<feature type="signal peptide" evidence="2">
    <location>
        <begin position="1"/>
        <end position="30"/>
    </location>
</feature>
<proteinExistence type="predicted"/>
<evidence type="ECO:0000256" key="2">
    <source>
        <dbReference type="SAM" id="SignalP"/>
    </source>
</evidence>
<evidence type="ECO:0008006" key="5">
    <source>
        <dbReference type="Google" id="ProtNLM"/>
    </source>
</evidence>
<comment type="caution">
    <text evidence="3">The sequence shown here is derived from an EMBL/GenBank/DDBJ whole genome shotgun (WGS) entry which is preliminary data.</text>
</comment>
<reference evidence="3" key="1">
    <citation type="submission" date="2021-06" db="EMBL/GenBank/DDBJ databases">
        <title>Sequencing of actinobacteria type strains.</title>
        <authorList>
            <person name="Nguyen G.-S."/>
            <person name="Wentzel A."/>
        </authorList>
    </citation>
    <scope>NUCLEOTIDE SEQUENCE</scope>
    <source>
        <strain evidence="3">P38-E01</strain>
    </source>
</reference>
<evidence type="ECO:0000313" key="4">
    <source>
        <dbReference type="Proteomes" id="UP000694501"/>
    </source>
</evidence>
<accession>A0A949JH71</accession>
<evidence type="ECO:0000313" key="3">
    <source>
        <dbReference type="EMBL" id="MBU7598545.1"/>
    </source>
</evidence>
<dbReference type="RefSeq" id="WP_211042360.1">
    <property type="nucleotide sequence ID" value="NZ_JAELVF020000001.1"/>
</dbReference>
<dbReference type="AlphaFoldDB" id="A0A949JH71"/>
<feature type="region of interest" description="Disordered" evidence="1">
    <location>
        <begin position="33"/>
        <end position="59"/>
    </location>
</feature>
<feature type="compositionally biased region" description="Polar residues" evidence="1">
    <location>
        <begin position="35"/>
        <end position="57"/>
    </location>
</feature>
<dbReference type="EMBL" id="JAELVF020000001">
    <property type="protein sequence ID" value="MBU7598545.1"/>
    <property type="molecule type" value="Genomic_DNA"/>
</dbReference>
<keyword evidence="4" id="KW-1185">Reference proteome</keyword>
<organism evidence="3 4">
    <name type="scientific">Streptomyces tardus</name>
    <dbReference type="NCBI Taxonomy" id="2780544"/>
    <lineage>
        <taxon>Bacteria</taxon>
        <taxon>Bacillati</taxon>
        <taxon>Actinomycetota</taxon>
        <taxon>Actinomycetes</taxon>
        <taxon>Kitasatosporales</taxon>
        <taxon>Streptomycetaceae</taxon>
        <taxon>Streptomyces</taxon>
    </lineage>
</organism>
<sequence length="248" mass="25611">MVRSELLTRIGSVAALVAGSVLLTAPGGQALDATKTGSAKSDSGSPQTRSVSPQATDPVNVYSPIQGASTWNRFGLSDPSDHHTVFSNWGHQNDWSVDIYQNPGATVVSPFGTKTASGAPVSTTVVTVRAGCATGNLADGGWLIGLEARNDSTGEVIGRADVMHVDNKAGGIEVGASVGPWTPLGTTGRFRYSSCYQVNGDTGAHIHLEVINKTRYSCYIARGAGTDIGDETAVGMAGTQNTGQRQAC</sequence>
<evidence type="ECO:0000256" key="1">
    <source>
        <dbReference type="SAM" id="MobiDB-lite"/>
    </source>
</evidence>
<gene>
    <name evidence="3" type="ORF">JGS22_013210</name>
</gene>
<dbReference type="Proteomes" id="UP000694501">
    <property type="component" value="Unassembled WGS sequence"/>
</dbReference>
<name>A0A949JH71_9ACTN</name>
<keyword evidence="2" id="KW-0732">Signal</keyword>
<feature type="chain" id="PRO_5037407091" description="Secreted protein" evidence="2">
    <location>
        <begin position="31"/>
        <end position="248"/>
    </location>
</feature>
<protein>
    <recommendedName>
        <fullName evidence="5">Secreted protein</fullName>
    </recommendedName>
</protein>